<dbReference type="OrthoDB" id="7956241at2"/>
<dbReference type="STRING" id="1123069.ruthe_02334"/>
<organism evidence="1 2">
    <name type="scientific">Rubellimicrobium thermophilum DSM 16684</name>
    <dbReference type="NCBI Taxonomy" id="1123069"/>
    <lineage>
        <taxon>Bacteria</taxon>
        <taxon>Pseudomonadati</taxon>
        <taxon>Pseudomonadota</taxon>
        <taxon>Alphaproteobacteria</taxon>
        <taxon>Rhodobacterales</taxon>
        <taxon>Roseobacteraceae</taxon>
        <taxon>Rubellimicrobium</taxon>
    </lineage>
</organism>
<keyword evidence="2" id="KW-1185">Reference proteome</keyword>
<reference evidence="1 2" key="1">
    <citation type="journal article" date="2013" name="Stand. Genomic Sci.">
        <title>Genome sequence of the reddish-pigmented Rubellimicrobium thermophilum type strain (DSM 16684(T)), a member of the Roseobacter clade.</title>
        <authorList>
            <person name="Fiebig A."/>
            <person name="Riedel T."/>
            <person name="Gronow S."/>
            <person name="Petersen J."/>
            <person name="Klenk H.P."/>
            <person name="Goker M."/>
        </authorList>
    </citation>
    <scope>NUCLEOTIDE SEQUENCE [LARGE SCALE GENOMIC DNA]</scope>
    <source>
        <strain evidence="1 2">DSM 16684</strain>
    </source>
</reference>
<dbReference type="RefSeq" id="WP_021098416.1">
    <property type="nucleotide sequence ID" value="NZ_KE557322.1"/>
</dbReference>
<dbReference type="HOGENOM" id="CLU_052957_0_0_5"/>
<gene>
    <name evidence="1" type="ORF">ruthe_02334</name>
</gene>
<sequence length="229" mass="23268">MGGACDLSLGLEVEPLALVAVTIEAPCAAGGAAVLHHEGLDVSVLLDAEGRAETILPALAVQAAIRAEAGGQSAAAAVTVPEAARIDRAVLMWQGERGAELHAREFGADYGSPGHVWAGAPGDVEAALRGEGGMMLSLGDSRIPGARMAEVYTFPTGMAARSGAVALSIETPVAATTCGRVIEARTIQISPGVPAPLTRDLSLPVPGCEMEGEWLVLSDMLQGLTIAAR</sequence>
<dbReference type="EMBL" id="AOLV01000028">
    <property type="protein sequence ID" value="EPX84124.1"/>
    <property type="molecule type" value="Genomic_DNA"/>
</dbReference>
<dbReference type="AlphaFoldDB" id="S9SD35"/>
<comment type="caution">
    <text evidence="1">The sequence shown here is derived from an EMBL/GenBank/DDBJ whole genome shotgun (WGS) entry which is preliminary data.</text>
</comment>
<evidence type="ECO:0000313" key="2">
    <source>
        <dbReference type="Proteomes" id="UP000015346"/>
    </source>
</evidence>
<evidence type="ECO:0000313" key="1">
    <source>
        <dbReference type="EMBL" id="EPX84124.1"/>
    </source>
</evidence>
<accession>S9SD35</accession>
<name>S9SD35_9RHOB</name>
<protein>
    <submittedName>
        <fullName evidence="1">Uncharacterized protein</fullName>
    </submittedName>
</protein>
<dbReference type="Proteomes" id="UP000015346">
    <property type="component" value="Unassembled WGS sequence"/>
</dbReference>
<proteinExistence type="predicted"/>